<dbReference type="AlphaFoldDB" id="A0A2P5DNM6"/>
<dbReference type="EMBL" id="JXTB01000026">
    <property type="protein sequence ID" value="PON74895.1"/>
    <property type="molecule type" value="Genomic_DNA"/>
</dbReference>
<organism evidence="2 3">
    <name type="scientific">Parasponia andersonii</name>
    <name type="common">Sponia andersonii</name>
    <dbReference type="NCBI Taxonomy" id="3476"/>
    <lineage>
        <taxon>Eukaryota</taxon>
        <taxon>Viridiplantae</taxon>
        <taxon>Streptophyta</taxon>
        <taxon>Embryophyta</taxon>
        <taxon>Tracheophyta</taxon>
        <taxon>Spermatophyta</taxon>
        <taxon>Magnoliopsida</taxon>
        <taxon>eudicotyledons</taxon>
        <taxon>Gunneridae</taxon>
        <taxon>Pentapetalae</taxon>
        <taxon>rosids</taxon>
        <taxon>fabids</taxon>
        <taxon>Rosales</taxon>
        <taxon>Cannabaceae</taxon>
        <taxon>Parasponia</taxon>
    </lineage>
</organism>
<dbReference type="OrthoDB" id="773993at2759"/>
<dbReference type="Proteomes" id="UP000237105">
    <property type="component" value="Unassembled WGS sequence"/>
</dbReference>
<dbReference type="PANTHER" id="PTHR36707:SF1">
    <property type="entry name" value="T20M3.17 PROTEIN"/>
    <property type="match status" value="1"/>
</dbReference>
<feature type="region of interest" description="Disordered" evidence="1">
    <location>
        <begin position="36"/>
        <end position="62"/>
    </location>
</feature>
<dbReference type="PANTHER" id="PTHR36707">
    <property type="entry name" value="T20M3.17 PROTEIN"/>
    <property type="match status" value="1"/>
</dbReference>
<feature type="compositionally biased region" description="Low complexity" evidence="1">
    <location>
        <begin position="42"/>
        <end position="55"/>
    </location>
</feature>
<proteinExistence type="predicted"/>
<protein>
    <submittedName>
        <fullName evidence="2">Uncharacterized protein</fullName>
    </submittedName>
</protein>
<gene>
    <name evidence="2" type="ORF">PanWU01x14_046120</name>
</gene>
<feature type="region of interest" description="Disordered" evidence="1">
    <location>
        <begin position="132"/>
        <end position="161"/>
    </location>
</feature>
<feature type="compositionally biased region" description="Polar residues" evidence="1">
    <location>
        <begin position="146"/>
        <end position="161"/>
    </location>
</feature>
<evidence type="ECO:0000313" key="3">
    <source>
        <dbReference type="Proteomes" id="UP000237105"/>
    </source>
</evidence>
<evidence type="ECO:0000256" key="1">
    <source>
        <dbReference type="SAM" id="MobiDB-lite"/>
    </source>
</evidence>
<name>A0A2P5DNM6_PARAD</name>
<comment type="caution">
    <text evidence="2">The sequence shown here is derived from an EMBL/GenBank/DDBJ whole genome shotgun (WGS) entry which is preliminary data.</text>
</comment>
<keyword evidence="3" id="KW-1185">Reference proteome</keyword>
<accession>A0A2P5DNM6</accession>
<reference evidence="3" key="1">
    <citation type="submission" date="2016-06" db="EMBL/GenBank/DDBJ databases">
        <title>Parallel loss of symbiosis genes in relatives of nitrogen-fixing non-legume Parasponia.</title>
        <authorList>
            <person name="Van Velzen R."/>
            <person name="Holmer R."/>
            <person name="Bu F."/>
            <person name="Rutten L."/>
            <person name="Van Zeijl A."/>
            <person name="Liu W."/>
            <person name="Santuari L."/>
            <person name="Cao Q."/>
            <person name="Sharma T."/>
            <person name="Shen D."/>
            <person name="Roswanjaya Y."/>
            <person name="Wardhani T."/>
            <person name="Kalhor M.S."/>
            <person name="Jansen J."/>
            <person name="Van den Hoogen J."/>
            <person name="Gungor B."/>
            <person name="Hartog M."/>
            <person name="Hontelez J."/>
            <person name="Verver J."/>
            <person name="Yang W.-C."/>
            <person name="Schijlen E."/>
            <person name="Repin R."/>
            <person name="Schilthuizen M."/>
            <person name="Schranz E."/>
            <person name="Heidstra R."/>
            <person name="Miyata K."/>
            <person name="Fedorova E."/>
            <person name="Kohlen W."/>
            <person name="Bisseling T."/>
            <person name="Smit S."/>
            <person name="Geurts R."/>
        </authorList>
    </citation>
    <scope>NUCLEOTIDE SEQUENCE [LARGE SCALE GENOMIC DNA]</scope>
    <source>
        <strain evidence="3">cv. WU1-14</strain>
    </source>
</reference>
<evidence type="ECO:0000313" key="2">
    <source>
        <dbReference type="EMBL" id="PON74895.1"/>
    </source>
</evidence>
<sequence length="244" mass="27930">MNLDVEDSELVSDTDQVEFDHLQSSGFPSPSYKIISWPSRHSSSSSTTTTTTSSTEVQEDKEDDFDFDGPLFWPLERKFDWNSKETWRCFTMSPRKNIKTVFPSSTTDDHHDPHNFELSLHQRERPHFKLGSAASNKIMERRQKNDNVTNSPSRFSRATKNNNSVKIVPLETENDIIVESRSGKKSPVVKKSDNLGWNYFLREDSGSKAELPIEMLLGLDEFDGREGVDSEFNQDDFSLHVSLS</sequence>